<accession>A0A6G6WA91</accession>
<dbReference type="InterPro" id="IPR001647">
    <property type="entry name" value="HTH_TetR"/>
</dbReference>
<dbReference type="PANTHER" id="PTHR30055:SF231">
    <property type="entry name" value="TRANSCRIPTIONAL REGULATORY PROTEIN (PROBABLY DEOR-FAMILY)-RELATED"/>
    <property type="match status" value="1"/>
</dbReference>
<dbReference type="InterPro" id="IPR050109">
    <property type="entry name" value="HTH-type_TetR-like_transc_reg"/>
</dbReference>
<dbReference type="GO" id="GO:0000976">
    <property type="term" value="F:transcription cis-regulatory region binding"/>
    <property type="evidence" value="ECO:0007669"/>
    <property type="project" value="TreeGrafter"/>
</dbReference>
<dbReference type="InterPro" id="IPR041583">
    <property type="entry name" value="TetR_C_31"/>
</dbReference>
<evidence type="ECO:0000313" key="4">
    <source>
        <dbReference type="EMBL" id="QIG42136.1"/>
    </source>
</evidence>
<dbReference type="PROSITE" id="PS50977">
    <property type="entry name" value="HTH_TETR_2"/>
    <property type="match status" value="1"/>
</dbReference>
<protein>
    <submittedName>
        <fullName evidence="4">TetR family transcriptional regulator</fullName>
    </submittedName>
</protein>
<feature type="domain" description="HTH tetR-type" evidence="3">
    <location>
        <begin position="15"/>
        <end position="75"/>
    </location>
</feature>
<dbReference type="InterPro" id="IPR036271">
    <property type="entry name" value="Tet_transcr_reg_TetR-rel_C_sf"/>
</dbReference>
<dbReference type="SUPFAM" id="SSF48498">
    <property type="entry name" value="Tetracyclin repressor-like, C-terminal domain"/>
    <property type="match status" value="1"/>
</dbReference>
<dbReference type="Gene3D" id="1.10.357.10">
    <property type="entry name" value="Tetracycline Repressor, domain 2"/>
    <property type="match status" value="1"/>
</dbReference>
<proteinExistence type="predicted"/>
<evidence type="ECO:0000259" key="3">
    <source>
        <dbReference type="PROSITE" id="PS50977"/>
    </source>
</evidence>
<name>A0A6G6WA91_9ACTN</name>
<keyword evidence="5" id="KW-1185">Reference proteome</keyword>
<feature type="DNA-binding region" description="H-T-H motif" evidence="2">
    <location>
        <begin position="38"/>
        <end position="57"/>
    </location>
</feature>
<evidence type="ECO:0000256" key="2">
    <source>
        <dbReference type="PROSITE-ProRule" id="PRU00335"/>
    </source>
</evidence>
<dbReference type="RefSeq" id="WP_165229149.1">
    <property type="nucleotide sequence ID" value="NZ_CP049257.1"/>
</dbReference>
<reference evidence="4 5" key="1">
    <citation type="submission" date="2020-02" db="EMBL/GenBank/DDBJ databases">
        <title>Full genome sequence of Nocardioides sp. R-3366.</title>
        <authorList>
            <person name="Im W.-T."/>
        </authorList>
    </citation>
    <scope>NUCLEOTIDE SEQUENCE [LARGE SCALE GENOMIC DNA]</scope>
    <source>
        <strain evidence="4 5">R-3366</strain>
    </source>
</reference>
<gene>
    <name evidence="4" type="ORF">G5V58_04560</name>
</gene>
<dbReference type="InterPro" id="IPR009057">
    <property type="entry name" value="Homeodomain-like_sf"/>
</dbReference>
<keyword evidence="1 2" id="KW-0238">DNA-binding</keyword>
<dbReference type="Proteomes" id="UP000502996">
    <property type="component" value="Chromosome"/>
</dbReference>
<dbReference type="EMBL" id="CP049257">
    <property type="protein sequence ID" value="QIG42136.1"/>
    <property type="molecule type" value="Genomic_DNA"/>
</dbReference>
<dbReference type="AlphaFoldDB" id="A0A6G6WA91"/>
<dbReference type="SUPFAM" id="SSF46689">
    <property type="entry name" value="Homeodomain-like"/>
    <property type="match status" value="1"/>
</dbReference>
<evidence type="ECO:0000313" key="5">
    <source>
        <dbReference type="Proteomes" id="UP000502996"/>
    </source>
</evidence>
<organism evidence="4 5">
    <name type="scientific">Nocardioides anomalus</name>
    <dbReference type="NCBI Taxonomy" id="2712223"/>
    <lineage>
        <taxon>Bacteria</taxon>
        <taxon>Bacillati</taxon>
        <taxon>Actinomycetota</taxon>
        <taxon>Actinomycetes</taxon>
        <taxon>Propionibacteriales</taxon>
        <taxon>Nocardioidaceae</taxon>
        <taxon>Nocardioides</taxon>
    </lineage>
</organism>
<dbReference type="Pfam" id="PF00440">
    <property type="entry name" value="TetR_N"/>
    <property type="match status" value="1"/>
</dbReference>
<dbReference type="KEGG" id="nano:G5V58_04560"/>
<dbReference type="Pfam" id="PF17940">
    <property type="entry name" value="TetR_C_31"/>
    <property type="match status" value="1"/>
</dbReference>
<dbReference type="GO" id="GO:0003700">
    <property type="term" value="F:DNA-binding transcription factor activity"/>
    <property type="evidence" value="ECO:0007669"/>
    <property type="project" value="TreeGrafter"/>
</dbReference>
<dbReference type="PANTHER" id="PTHR30055">
    <property type="entry name" value="HTH-TYPE TRANSCRIPTIONAL REGULATOR RUTR"/>
    <property type="match status" value="1"/>
</dbReference>
<sequence length="205" mass="21940">MPSVTAAESEAPALSPRRRALLEAALHVVAEEGLRGLTHRAVDRRAGLPEGTCSAYFRTREALQTGLTAYVAAQCGQDVRDLADQLAALGTDEPGLPERVVTTVVEAFESWLDEGELILARIELSMEGSRNPALAAVLAEYRDRLVAVVDATLASRGKRHDGRTAEALVAASDGLLVAALQKPPAERRPFLSESLRLILHALTEA</sequence>
<evidence type="ECO:0000256" key="1">
    <source>
        <dbReference type="ARBA" id="ARBA00023125"/>
    </source>
</evidence>